<feature type="compositionally biased region" description="Polar residues" evidence="1">
    <location>
        <begin position="49"/>
        <end position="66"/>
    </location>
</feature>
<sequence length="858" mass="92625">MMSGGGESTAVDSNVAEATPSGKPRKQSKRHVDFVPRDSSPTRPSSSTAQLSATTPTRSSHNLSRSPTKRVFLLSPHQANPKADYAPLSPSHRRERISARRRSVTPIFPYEPPPERFTPPREVLCSPPQESPTRSRGNRRKSVQSAKGTRRLTLTIKKEPPVIDLSRPLPPPSPTDDPLLLSGPPRRRKSRACPSEARPVTPPHASVSHCFDDSLDADIRAVTYSLDGSSHSHSRDTPILASSPPARPQDDEDAPLPELLMAQSAQAALSHHGFTDDEEPQAGSDPIPIFSFNALDAASDDDWSDDPREEVAGVEVDGFEEGEYTGKFRMVAVPTKADPPSSCTRMRMDAWGRPKSPHPRLAVLREGSESPAENDEMGGAEDVPVDTELELAPAQAVEFEVEGESVPSTDHEEPDQADGEPSPAPDDAEGVSIFNPLDLAIDESSRTPSPPPNELATPLAEQDGADILMDDASDQDTLTEPEPDLTDDLITHLHSKGKEPAIVTSEFSLGSSSTAATEQPVEVEGFTEFLVPLRDDEDDWDAPSSEPPIQIHAESEGEENDEEDEEDCSDEAIVDRELSILPGDESEEEDEGAARVTEHASSGPFDLSKAESNYAPVKETQSAVDDDDDDLAGSSDEESEALDDGVIKITSDDPLAAARAAAILRLHDYDCVPRVLARKRRHSHLDVPSAMRDARRRSSTASGISKAAASTPKRRHTLGGMVGDKVIIPGSPALTIPELLKEAERSLQLEEESVSPHKLVSPRNAFVTPTKPAESFSWATSDFSASILSMGEGETAAGAWTRKDWKRLDSCLTDERLARGVGGGLADAESVDLEKVVDRFFAQLQRPSTALGHAALSR</sequence>
<feature type="compositionally biased region" description="Acidic residues" evidence="1">
    <location>
        <begin position="468"/>
        <end position="486"/>
    </location>
</feature>
<feature type="region of interest" description="Disordered" evidence="1">
    <location>
        <begin position="530"/>
        <end position="645"/>
    </location>
</feature>
<evidence type="ECO:0000313" key="2">
    <source>
        <dbReference type="EMBL" id="KZT68945.1"/>
    </source>
</evidence>
<feature type="compositionally biased region" description="Polar residues" evidence="1">
    <location>
        <begin position="505"/>
        <end position="517"/>
    </location>
</feature>
<feature type="compositionally biased region" description="Basic residues" evidence="1">
    <location>
        <begin position="91"/>
        <end position="103"/>
    </location>
</feature>
<feature type="compositionally biased region" description="Acidic residues" evidence="1">
    <location>
        <begin position="624"/>
        <end position="643"/>
    </location>
</feature>
<reference evidence="2 3" key="1">
    <citation type="journal article" date="2016" name="Mol. Biol. Evol.">
        <title>Comparative Genomics of Early-Diverging Mushroom-Forming Fungi Provides Insights into the Origins of Lignocellulose Decay Capabilities.</title>
        <authorList>
            <person name="Nagy L.G."/>
            <person name="Riley R."/>
            <person name="Tritt A."/>
            <person name="Adam C."/>
            <person name="Daum C."/>
            <person name="Floudas D."/>
            <person name="Sun H."/>
            <person name="Yadav J.S."/>
            <person name="Pangilinan J."/>
            <person name="Larsson K.H."/>
            <person name="Matsuura K."/>
            <person name="Barry K."/>
            <person name="Labutti K."/>
            <person name="Kuo R."/>
            <person name="Ohm R.A."/>
            <person name="Bhattacharya S.S."/>
            <person name="Shirouzu T."/>
            <person name="Yoshinaga Y."/>
            <person name="Martin F.M."/>
            <person name="Grigoriev I.V."/>
            <person name="Hibbett D.S."/>
        </authorList>
    </citation>
    <scope>NUCLEOTIDE SEQUENCE [LARGE SCALE GENOMIC DNA]</scope>
    <source>
        <strain evidence="2 3">L-15889</strain>
    </source>
</reference>
<dbReference type="EMBL" id="KV429062">
    <property type="protein sequence ID" value="KZT68945.1"/>
    <property type="molecule type" value="Genomic_DNA"/>
</dbReference>
<evidence type="ECO:0000313" key="3">
    <source>
        <dbReference type="Proteomes" id="UP000076727"/>
    </source>
</evidence>
<dbReference type="OrthoDB" id="3258279at2759"/>
<evidence type="ECO:0000256" key="1">
    <source>
        <dbReference type="SAM" id="MobiDB-lite"/>
    </source>
</evidence>
<feature type="compositionally biased region" description="Acidic residues" evidence="1">
    <location>
        <begin position="556"/>
        <end position="572"/>
    </location>
</feature>
<feature type="compositionally biased region" description="Acidic residues" evidence="1">
    <location>
        <begin position="372"/>
        <end position="389"/>
    </location>
</feature>
<feature type="region of interest" description="Disordered" evidence="1">
    <location>
        <begin position="686"/>
        <end position="716"/>
    </location>
</feature>
<feature type="compositionally biased region" description="Low complexity" evidence="1">
    <location>
        <begin position="259"/>
        <end position="270"/>
    </location>
</feature>
<name>A0A165Q318_9APHY</name>
<feature type="region of interest" description="Disordered" evidence="1">
    <location>
        <begin position="504"/>
        <end position="523"/>
    </location>
</feature>
<dbReference type="Proteomes" id="UP000076727">
    <property type="component" value="Unassembled WGS sequence"/>
</dbReference>
<feature type="region of interest" description="Disordered" evidence="1">
    <location>
        <begin position="330"/>
        <end position="486"/>
    </location>
</feature>
<feature type="region of interest" description="Disordered" evidence="1">
    <location>
        <begin position="1"/>
        <end position="210"/>
    </location>
</feature>
<accession>A0A165Q318</accession>
<dbReference type="AlphaFoldDB" id="A0A165Q318"/>
<feature type="region of interest" description="Disordered" evidence="1">
    <location>
        <begin position="226"/>
        <end position="308"/>
    </location>
</feature>
<dbReference type="STRING" id="1314783.A0A165Q318"/>
<protein>
    <submittedName>
        <fullName evidence="2">Uncharacterized protein</fullName>
    </submittedName>
</protein>
<keyword evidence="3" id="KW-1185">Reference proteome</keyword>
<organism evidence="2 3">
    <name type="scientific">Daedalea quercina L-15889</name>
    <dbReference type="NCBI Taxonomy" id="1314783"/>
    <lineage>
        <taxon>Eukaryota</taxon>
        <taxon>Fungi</taxon>
        <taxon>Dikarya</taxon>
        <taxon>Basidiomycota</taxon>
        <taxon>Agaricomycotina</taxon>
        <taxon>Agaricomycetes</taxon>
        <taxon>Polyporales</taxon>
        <taxon>Fomitopsis</taxon>
    </lineage>
</organism>
<gene>
    <name evidence="2" type="ORF">DAEQUDRAFT_307471</name>
</gene>
<feature type="compositionally biased region" description="Low complexity" evidence="1">
    <location>
        <begin position="37"/>
        <end position="48"/>
    </location>
</feature>
<proteinExistence type="predicted"/>